<name>A0ABD5PS15_9EURY</name>
<dbReference type="RefSeq" id="WP_250140186.1">
    <property type="nucleotide sequence ID" value="NZ_JALIQP010000002.1"/>
</dbReference>
<dbReference type="EMBL" id="JBHSFA010000007">
    <property type="protein sequence ID" value="MFC4543129.1"/>
    <property type="molecule type" value="Genomic_DNA"/>
</dbReference>
<protein>
    <submittedName>
        <fullName evidence="2">Uncharacterized protein</fullName>
    </submittedName>
</protein>
<feature type="transmembrane region" description="Helical" evidence="1">
    <location>
        <begin position="85"/>
        <end position="105"/>
    </location>
</feature>
<keyword evidence="1" id="KW-0812">Transmembrane</keyword>
<accession>A0ABD5PS15</accession>
<keyword evidence="1" id="KW-0472">Membrane</keyword>
<gene>
    <name evidence="2" type="ORF">ACFO5R_14460</name>
</gene>
<dbReference type="AlphaFoldDB" id="A0ABD5PS15"/>
<evidence type="ECO:0000313" key="2">
    <source>
        <dbReference type="EMBL" id="MFC4543129.1"/>
    </source>
</evidence>
<reference evidence="2 3" key="1">
    <citation type="journal article" date="2019" name="Int. J. Syst. Evol. Microbiol.">
        <title>The Global Catalogue of Microorganisms (GCM) 10K type strain sequencing project: providing services to taxonomists for standard genome sequencing and annotation.</title>
        <authorList>
            <consortium name="The Broad Institute Genomics Platform"/>
            <consortium name="The Broad Institute Genome Sequencing Center for Infectious Disease"/>
            <person name="Wu L."/>
            <person name="Ma J."/>
        </authorList>
    </citation>
    <scope>NUCLEOTIDE SEQUENCE [LARGE SCALE GENOMIC DNA]</scope>
    <source>
        <strain evidence="2 3">WLHS5</strain>
    </source>
</reference>
<dbReference type="Proteomes" id="UP001595898">
    <property type="component" value="Unassembled WGS sequence"/>
</dbReference>
<proteinExistence type="predicted"/>
<evidence type="ECO:0000256" key="1">
    <source>
        <dbReference type="SAM" id="Phobius"/>
    </source>
</evidence>
<evidence type="ECO:0000313" key="3">
    <source>
        <dbReference type="Proteomes" id="UP001595898"/>
    </source>
</evidence>
<organism evidence="2 3">
    <name type="scientific">Halosolutus amylolyticus</name>
    <dbReference type="NCBI Taxonomy" id="2932267"/>
    <lineage>
        <taxon>Archaea</taxon>
        <taxon>Methanobacteriati</taxon>
        <taxon>Methanobacteriota</taxon>
        <taxon>Stenosarchaea group</taxon>
        <taxon>Halobacteria</taxon>
        <taxon>Halobacteriales</taxon>
        <taxon>Natrialbaceae</taxon>
        <taxon>Halosolutus</taxon>
    </lineage>
</organism>
<keyword evidence="1" id="KW-1133">Transmembrane helix</keyword>
<sequence length="107" mass="11417">MRPRNRQGSPVDPVPFVVVAGLAFMILLSFGPLYGQALGASLDRSIAASAALFVLVTVGAYYRQVWTARPEAVDLVPAGIRAERLFYLIPVLVALIVALAIPLLARG</sequence>
<feature type="transmembrane region" description="Helical" evidence="1">
    <location>
        <begin position="14"/>
        <end position="34"/>
    </location>
</feature>
<keyword evidence="3" id="KW-1185">Reference proteome</keyword>
<comment type="caution">
    <text evidence="2">The sequence shown here is derived from an EMBL/GenBank/DDBJ whole genome shotgun (WGS) entry which is preliminary data.</text>
</comment>
<feature type="transmembrane region" description="Helical" evidence="1">
    <location>
        <begin position="46"/>
        <end position="65"/>
    </location>
</feature>